<dbReference type="RefSeq" id="WP_123119748.1">
    <property type="nucleotide sequence ID" value="NZ_RJJR01000002.1"/>
</dbReference>
<dbReference type="EMBL" id="RJJR01000002">
    <property type="protein sequence ID" value="RNI39183.1"/>
    <property type="molecule type" value="Genomic_DNA"/>
</dbReference>
<dbReference type="Proteomes" id="UP000267223">
    <property type="component" value="Unassembled WGS sequence"/>
</dbReference>
<sequence length="493" mass="54707">MLICQVKKPLFVLLVILIAFSARAQQDHFVYLQTDDGKPFYVRMDSKIISSSSEGYVILHNITNGAHQINVGFPKNEFPEERFTVSVDNGNQGFLIKHFDENGLQLFNLETLALISGDKDTSTKAVVIKEDNNEFTRMLATVVKDSTILQNHDVAIINSSKPNDTASAAVQTDSAAQSKVTSIAAATNNTSSSTNEKTTADSNEIAAISPSPGAENKNVHSDRDTSVSKLLSKNDQNGLQLIYADNSGDAKDTVRVFMPSVKNEADSGSKAINNQDFNLANQKQTKSEPRVDQLTITPTKTDSDEEKNGGFVLRKDSLSENPAKPKSQTAPEQVFYIGPKEKSTDSGKEKEQGKKGLFSGLKNENSQAKESDNTEKKATNKIQVLPKVVTSSTVNSDCKSFADNEDFLRLRKKMASEDDKENMIKMAKKYFKSKCFSTAQIKDLSYLFLTDEGKYMFFDIAYPHTSDSDQYSSLESQLKDPYYRSRFEAMVRH</sequence>
<dbReference type="AlphaFoldDB" id="A0A3M9NPS9"/>
<feature type="region of interest" description="Disordered" evidence="1">
    <location>
        <begin position="187"/>
        <end position="227"/>
    </location>
</feature>
<reference evidence="4 5" key="1">
    <citation type="submission" date="2018-11" db="EMBL/GenBank/DDBJ databases">
        <title>Draft genome sequence of Ferruginibacter sp. BO-59.</title>
        <authorList>
            <person name="Im W.T."/>
        </authorList>
    </citation>
    <scope>NUCLEOTIDE SEQUENCE [LARGE SCALE GENOMIC DNA]</scope>
    <source>
        <strain evidence="4 5">BO-59</strain>
    </source>
</reference>
<gene>
    <name evidence="4" type="ORF">EFY79_05965</name>
</gene>
<comment type="caution">
    <text evidence="4">The sequence shown here is derived from an EMBL/GenBank/DDBJ whole genome shotgun (WGS) entry which is preliminary data.</text>
</comment>
<accession>A0A3M9NPS9</accession>
<evidence type="ECO:0000313" key="5">
    <source>
        <dbReference type="Proteomes" id="UP000267223"/>
    </source>
</evidence>
<organism evidence="4 5">
    <name type="scientific">Hanamia caeni</name>
    <dbReference type="NCBI Taxonomy" id="2294116"/>
    <lineage>
        <taxon>Bacteria</taxon>
        <taxon>Pseudomonadati</taxon>
        <taxon>Bacteroidota</taxon>
        <taxon>Chitinophagia</taxon>
        <taxon>Chitinophagales</taxon>
        <taxon>Chitinophagaceae</taxon>
        <taxon>Hanamia</taxon>
    </lineage>
</organism>
<feature type="compositionally biased region" description="Basic and acidic residues" evidence="1">
    <location>
        <begin position="339"/>
        <end position="354"/>
    </location>
</feature>
<dbReference type="Pfam" id="PF14771">
    <property type="entry name" value="DUF4476"/>
    <property type="match status" value="1"/>
</dbReference>
<feature type="compositionally biased region" description="Polar residues" evidence="1">
    <location>
        <begin position="270"/>
        <end position="284"/>
    </location>
</feature>
<proteinExistence type="predicted"/>
<feature type="compositionally biased region" description="Low complexity" evidence="1">
    <location>
        <begin position="187"/>
        <end position="197"/>
    </location>
</feature>
<protein>
    <submittedName>
        <fullName evidence="4">DUF4476 domain-containing protein</fullName>
    </submittedName>
</protein>
<keyword evidence="2" id="KW-0732">Signal</keyword>
<name>A0A3M9NPS9_9BACT</name>
<evidence type="ECO:0000256" key="1">
    <source>
        <dbReference type="SAM" id="MobiDB-lite"/>
    </source>
</evidence>
<feature type="domain" description="DUF4476" evidence="3">
    <location>
        <begin position="404"/>
        <end position="489"/>
    </location>
</feature>
<dbReference type="OrthoDB" id="653675at2"/>
<feature type="signal peptide" evidence="2">
    <location>
        <begin position="1"/>
        <end position="24"/>
    </location>
</feature>
<feature type="chain" id="PRO_5017982285" evidence="2">
    <location>
        <begin position="25"/>
        <end position="493"/>
    </location>
</feature>
<evidence type="ECO:0000313" key="4">
    <source>
        <dbReference type="EMBL" id="RNI39183.1"/>
    </source>
</evidence>
<evidence type="ECO:0000259" key="3">
    <source>
        <dbReference type="Pfam" id="PF14771"/>
    </source>
</evidence>
<feature type="compositionally biased region" description="Basic and acidic residues" evidence="1">
    <location>
        <begin position="367"/>
        <end position="377"/>
    </location>
</feature>
<feature type="region of interest" description="Disordered" evidence="1">
    <location>
        <begin position="265"/>
        <end position="377"/>
    </location>
</feature>
<evidence type="ECO:0000256" key="2">
    <source>
        <dbReference type="SAM" id="SignalP"/>
    </source>
</evidence>
<dbReference type="InterPro" id="IPR028011">
    <property type="entry name" value="DUF4476"/>
</dbReference>
<keyword evidence="5" id="KW-1185">Reference proteome</keyword>
<feature type="compositionally biased region" description="Basic and acidic residues" evidence="1">
    <location>
        <begin position="217"/>
        <end position="226"/>
    </location>
</feature>